<organism evidence="2 3">
    <name type="scientific">Chitinivorax tropicus</name>
    <dbReference type="NCBI Taxonomy" id="714531"/>
    <lineage>
        <taxon>Bacteria</taxon>
        <taxon>Pseudomonadati</taxon>
        <taxon>Pseudomonadota</taxon>
        <taxon>Betaproteobacteria</taxon>
        <taxon>Chitinivorax</taxon>
    </lineage>
</organism>
<dbReference type="EMBL" id="JACHHY010000011">
    <property type="protein sequence ID" value="MBB5018720.1"/>
    <property type="molecule type" value="Genomic_DNA"/>
</dbReference>
<protein>
    <submittedName>
        <fullName evidence="2">Uncharacterized protein</fullName>
    </submittedName>
</protein>
<sequence length="57" mass="6022">MSDLPMGRGSVHPSPQGHTRTLALRDAERLSKRDKGCCVVRCASARASRSRAGTGGI</sequence>
<evidence type="ECO:0000313" key="3">
    <source>
        <dbReference type="Proteomes" id="UP000575898"/>
    </source>
</evidence>
<feature type="region of interest" description="Disordered" evidence="1">
    <location>
        <begin position="1"/>
        <end position="22"/>
    </location>
</feature>
<proteinExistence type="predicted"/>
<evidence type="ECO:0000313" key="2">
    <source>
        <dbReference type="EMBL" id="MBB5018720.1"/>
    </source>
</evidence>
<gene>
    <name evidence="2" type="ORF">HNQ59_002013</name>
</gene>
<comment type="caution">
    <text evidence="2">The sequence shown here is derived from an EMBL/GenBank/DDBJ whole genome shotgun (WGS) entry which is preliminary data.</text>
</comment>
<accession>A0A840MJZ7</accession>
<evidence type="ECO:0000256" key="1">
    <source>
        <dbReference type="SAM" id="MobiDB-lite"/>
    </source>
</evidence>
<dbReference type="AlphaFoldDB" id="A0A840MJZ7"/>
<name>A0A840MJZ7_9PROT</name>
<keyword evidence="3" id="KW-1185">Reference proteome</keyword>
<dbReference type="Proteomes" id="UP000575898">
    <property type="component" value="Unassembled WGS sequence"/>
</dbReference>
<reference evidence="2 3" key="1">
    <citation type="submission" date="2020-08" db="EMBL/GenBank/DDBJ databases">
        <title>Genomic Encyclopedia of Type Strains, Phase IV (KMG-IV): sequencing the most valuable type-strain genomes for metagenomic binning, comparative biology and taxonomic classification.</title>
        <authorList>
            <person name="Goeker M."/>
        </authorList>
    </citation>
    <scope>NUCLEOTIDE SEQUENCE [LARGE SCALE GENOMIC DNA]</scope>
    <source>
        <strain evidence="2 3">DSM 27165</strain>
    </source>
</reference>